<evidence type="ECO:0000313" key="3">
    <source>
        <dbReference type="Proteomes" id="UP000717328"/>
    </source>
</evidence>
<feature type="compositionally biased region" description="Polar residues" evidence="1">
    <location>
        <begin position="433"/>
        <end position="444"/>
    </location>
</feature>
<comment type="caution">
    <text evidence="2">The sequence shown here is derived from an EMBL/GenBank/DDBJ whole genome shotgun (WGS) entry which is preliminary data.</text>
</comment>
<proteinExistence type="predicted"/>
<dbReference type="GO" id="GO:0003712">
    <property type="term" value="F:transcription coregulator activity"/>
    <property type="evidence" value="ECO:0007669"/>
    <property type="project" value="InterPro"/>
</dbReference>
<reference evidence="2" key="1">
    <citation type="submission" date="2021-02" db="EMBL/GenBank/DDBJ databases">
        <authorList>
            <person name="Nieuwenhuis M."/>
            <person name="Van De Peppel L.J.J."/>
        </authorList>
    </citation>
    <scope>NUCLEOTIDE SEQUENCE</scope>
    <source>
        <strain evidence="2">D49</strain>
    </source>
</reference>
<reference evidence="2" key="2">
    <citation type="submission" date="2021-10" db="EMBL/GenBank/DDBJ databases">
        <title>Phylogenomics reveals ancestral predisposition of the termite-cultivated fungus Termitomyces towards a domesticated lifestyle.</title>
        <authorList>
            <person name="Auxier B."/>
            <person name="Grum-Grzhimaylo A."/>
            <person name="Cardenas M.E."/>
            <person name="Lodge J.D."/>
            <person name="Laessoe T."/>
            <person name="Pedersen O."/>
            <person name="Smith M.E."/>
            <person name="Kuyper T.W."/>
            <person name="Franco-Molano E.A."/>
            <person name="Baroni T.J."/>
            <person name="Aanen D.K."/>
        </authorList>
    </citation>
    <scope>NUCLEOTIDE SEQUENCE</scope>
    <source>
        <strain evidence="2">D49</strain>
    </source>
</reference>
<gene>
    <name evidence="2" type="ORF">H0H81_004878</name>
</gene>
<dbReference type="GO" id="GO:0006357">
    <property type="term" value="P:regulation of transcription by RNA polymerase II"/>
    <property type="evidence" value="ECO:0007669"/>
    <property type="project" value="InterPro"/>
</dbReference>
<dbReference type="PANTHER" id="PTHR12809">
    <property type="entry name" value="MEDIATOR COMPLEX SUBUNIT"/>
    <property type="match status" value="1"/>
</dbReference>
<feature type="region of interest" description="Disordered" evidence="1">
    <location>
        <begin position="414"/>
        <end position="444"/>
    </location>
</feature>
<sequence>MKRHITDEADGRLAFYLPLPNEIQVQGDIPPRPQLPEGVVDTPLVRIFNFLQMMSLSYQLEILWYQAERMRSLGWADYLTVQMSPNRKVMKASYWIRQAPPQPGRQRFKLPTLGGTITISIVEANGPIQAGAGPARSPKARAFAKLQRKSKLGSGVPSDEVEGLRFQVLWEPAKGALGVSVSSGNTISDDLLHVDANDLDFEQLLRRVIERHTHAVLKMFQYQLQHGPTRTVFSPMGVVSLIKDEGAQALRVHLCADEIVIVTIDSRTGRMNLRDTGDLAAAGRGPRFTAISDSLNENPNILLEALARLRLHTITDLAEQKANYLGLQSFRRRNFNKEEIKKLGPSTRGTLFIQLSNFPNHYLVLVITDERFRYALITTRVLTESMFSNMVMEDIAWLDFERIHGEDVVISSHSSQSDMRIGKRKRDYEDAQTRQSGTRGPNSG</sequence>
<name>A0A9P7KL95_9AGAR</name>
<dbReference type="OrthoDB" id="205099at2759"/>
<dbReference type="Proteomes" id="UP000717328">
    <property type="component" value="Unassembled WGS sequence"/>
</dbReference>
<dbReference type="EMBL" id="JABCKI010000124">
    <property type="protein sequence ID" value="KAG5652470.1"/>
    <property type="molecule type" value="Genomic_DNA"/>
</dbReference>
<evidence type="ECO:0000313" key="2">
    <source>
        <dbReference type="EMBL" id="KAG5652470.1"/>
    </source>
</evidence>
<organism evidence="2 3">
    <name type="scientific">Sphagnurus paluster</name>
    <dbReference type="NCBI Taxonomy" id="117069"/>
    <lineage>
        <taxon>Eukaryota</taxon>
        <taxon>Fungi</taxon>
        <taxon>Dikarya</taxon>
        <taxon>Basidiomycota</taxon>
        <taxon>Agaricomycotina</taxon>
        <taxon>Agaricomycetes</taxon>
        <taxon>Agaricomycetidae</taxon>
        <taxon>Agaricales</taxon>
        <taxon>Tricholomatineae</taxon>
        <taxon>Lyophyllaceae</taxon>
        <taxon>Sphagnurus</taxon>
    </lineage>
</organism>
<protein>
    <submittedName>
        <fullName evidence="2">Uncharacterized protein</fullName>
    </submittedName>
</protein>
<keyword evidence="3" id="KW-1185">Reference proteome</keyword>
<dbReference type="InterPro" id="IPR013947">
    <property type="entry name" value="Mediator_Med14"/>
</dbReference>
<dbReference type="AlphaFoldDB" id="A0A9P7KL95"/>
<dbReference type="GO" id="GO:0016592">
    <property type="term" value="C:mediator complex"/>
    <property type="evidence" value="ECO:0007669"/>
    <property type="project" value="InterPro"/>
</dbReference>
<dbReference type="GO" id="GO:0070847">
    <property type="term" value="C:core mediator complex"/>
    <property type="evidence" value="ECO:0007669"/>
    <property type="project" value="TreeGrafter"/>
</dbReference>
<dbReference type="PANTHER" id="PTHR12809:SF2">
    <property type="entry name" value="MEDIATOR OF RNA POLYMERASE II TRANSCRIPTION SUBUNIT 14"/>
    <property type="match status" value="1"/>
</dbReference>
<accession>A0A9P7KL95</accession>
<evidence type="ECO:0000256" key="1">
    <source>
        <dbReference type="SAM" id="MobiDB-lite"/>
    </source>
</evidence>